<dbReference type="InterPro" id="IPR003545">
    <property type="entry name" value="Telomerase_RT"/>
</dbReference>
<name>A0A1W2TDT8_ROSNE</name>
<dbReference type="GO" id="GO:0003720">
    <property type="term" value="F:telomerase activity"/>
    <property type="evidence" value="ECO:0007669"/>
    <property type="project" value="InterPro"/>
</dbReference>
<feature type="domain" description="Reverse transcriptase" evidence="17">
    <location>
        <begin position="634"/>
        <end position="964"/>
    </location>
</feature>
<evidence type="ECO:0000256" key="5">
    <source>
        <dbReference type="ARBA" id="ARBA00022454"/>
    </source>
</evidence>
<feature type="region of interest" description="Disordered" evidence="16">
    <location>
        <begin position="1"/>
        <end position="48"/>
    </location>
</feature>
<comment type="subcellular location">
    <subcellularLocation>
        <location evidence="1">Mitochondrion</location>
    </subcellularLocation>
    <subcellularLocation>
        <location evidence="15">Nucleus</location>
    </subcellularLocation>
    <subcellularLocation>
        <location evidence="15">Chromosome</location>
        <location evidence="15">Telomere</location>
    </subcellularLocation>
</comment>
<keyword evidence="19" id="KW-1185">Reference proteome</keyword>
<dbReference type="Pfam" id="PF00078">
    <property type="entry name" value="RVT_1"/>
    <property type="match status" value="1"/>
</dbReference>
<dbReference type="Gene3D" id="1.10.132.70">
    <property type="match status" value="1"/>
</dbReference>
<dbReference type="InterPro" id="IPR000477">
    <property type="entry name" value="RT_dom"/>
</dbReference>
<dbReference type="InterPro" id="IPR043502">
    <property type="entry name" value="DNA/RNA_pol_sf"/>
</dbReference>
<evidence type="ECO:0000256" key="15">
    <source>
        <dbReference type="RuleBase" id="RU365061"/>
    </source>
</evidence>
<dbReference type="SUPFAM" id="SSF56672">
    <property type="entry name" value="DNA/RNA polymerases"/>
    <property type="match status" value="1"/>
</dbReference>
<dbReference type="PROSITE" id="PS50878">
    <property type="entry name" value="RT_POL"/>
    <property type="match status" value="1"/>
</dbReference>
<dbReference type="STRING" id="77044.A0A1W2TDT8"/>
<evidence type="ECO:0000256" key="9">
    <source>
        <dbReference type="ARBA" id="ARBA00022842"/>
    </source>
</evidence>
<keyword evidence="5 15" id="KW-0158">Chromosome</keyword>
<dbReference type="PANTHER" id="PTHR12066:SF0">
    <property type="entry name" value="TELOMERASE REVERSE TRANSCRIPTASE"/>
    <property type="match status" value="1"/>
</dbReference>
<dbReference type="GO" id="GO:0042162">
    <property type="term" value="F:telomeric DNA binding"/>
    <property type="evidence" value="ECO:0007669"/>
    <property type="project" value="TreeGrafter"/>
</dbReference>
<dbReference type="PRINTS" id="PR01365">
    <property type="entry name" value="TELOMERASERT"/>
</dbReference>
<evidence type="ECO:0000256" key="14">
    <source>
        <dbReference type="ARBA" id="ARBA00048173"/>
    </source>
</evidence>
<evidence type="ECO:0000256" key="6">
    <source>
        <dbReference type="ARBA" id="ARBA00022679"/>
    </source>
</evidence>
<evidence type="ECO:0000256" key="8">
    <source>
        <dbReference type="ARBA" id="ARBA00022723"/>
    </source>
</evidence>
<evidence type="ECO:0000256" key="16">
    <source>
        <dbReference type="SAM" id="MobiDB-lite"/>
    </source>
</evidence>
<dbReference type="GO" id="GO:0000333">
    <property type="term" value="C:telomerase catalytic core complex"/>
    <property type="evidence" value="ECO:0007669"/>
    <property type="project" value="TreeGrafter"/>
</dbReference>
<evidence type="ECO:0000259" key="17">
    <source>
        <dbReference type="PROSITE" id="PS50878"/>
    </source>
</evidence>
<dbReference type="AlphaFoldDB" id="A0A1W2TDT8"/>
<dbReference type="Gene3D" id="1.10.357.90">
    <property type="match status" value="1"/>
</dbReference>
<dbReference type="GO" id="GO:0046872">
    <property type="term" value="F:metal ion binding"/>
    <property type="evidence" value="ECO:0007669"/>
    <property type="project" value="UniProtKB-KW"/>
</dbReference>
<evidence type="ECO:0000256" key="12">
    <source>
        <dbReference type="ARBA" id="ARBA00023128"/>
    </source>
</evidence>
<keyword evidence="8 15" id="KW-0479">Metal-binding</keyword>
<dbReference type="CDD" id="cd01648">
    <property type="entry name" value="TERT"/>
    <property type="match status" value="1"/>
</dbReference>
<feature type="compositionally biased region" description="Basic and acidic residues" evidence="16">
    <location>
        <begin position="34"/>
        <end position="45"/>
    </location>
</feature>
<reference evidence="18" key="1">
    <citation type="submission" date="2016-03" db="EMBL/GenBank/DDBJ databases">
        <title>Draft genome sequence of Rosellinia necatrix.</title>
        <authorList>
            <person name="Kanematsu S."/>
        </authorList>
    </citation>
    <scope>NUCLEOTIDE SEQUENCE [LARGE SCALE GENOMIC DNA]</scope>
    <source>
        <strain evidence="18">W97</strain>
    </source>
</reference>
<dbReference type="Proteomes" id="UP000054516">
    <property type="component" value="Unassembled WGS sequence"/>
</dbReference>
<evidence type="ECO:0000313" key="19">
    <source>
        <dbReference type="Proteomes" id="UP000054516"/>
    </source>
</evidence>
<organism evidence="18">
    <name type="scientific">Rosellinia necatrix</name>
    <name type="common">White root-rot fungus</name>
    <dbReference type="NCBI Taxonomy" id="77044"/>
    <lineage>
        <taxon>Eukaryota</taxon>
        <taxon>Fungi</taxon>
        <taxon>Dikarya</taxon>
        <taxon>Ascomycota</taxon>
        <taxon>Pezizomycotina</taxon>
        <taxon>Sordariomycetes</taxon>
        <taxon>Xylariomycetidae</taxon>
        <taxon>Xylariales</taxon>
        <taxon>Xylariaceae</taxon>
        <taxon>Rosellinia</taxon>
    </lineage>
</organism>
<dbReference type="GO" id="GO:0000781">
    <property type="term" value="C:chromosome, telomeric region"/>
    <property type="evidence" value="ECO:0007669"/>
    <property type="project" value="UniProtKB-SubCell"/>
</dbReference>
<keyword evidence="13 15" id="KW-0539">Nucleus</keyword>
<sequence length="1143" mass="131009">MRRGDMVRPRKRKRPVSVDGIPIHSPPTKKQKKEKRDMKKQKDGGQDLAISEIQHPVLSHYYHQVQSLREYVISQLPSSSRLRRRKVSAVGNVSKSPGIPLSDLERSLGALLDSTLVGLSEPRVEEEDFRLDGWKNFSQKGDESCVTLPSGAAGFAESQALIVEYVVSTIFNREKSVKWPDHLLCDGFRRNGGLGLRTVRENHYVEALQRSPWPQLLALLGDSGDRIMINLLLDCSIFVSINTGTNNLCQVSGRPLSNVPPYSPVPDYPGALAPKTPSELIFVRTRMFYARPALNTIGQVHFGLRHIHVLNRSSFRHLDKEQGTESPSCLTRQNEVHTLRVMMYMFPRQFGLHNVFDSRVDHRETSQRLKDYTLREEEIFEKFGQLDKAHIKIPKRLRGHTTDLVRKLQVLHQRCSYSQLLRHYCPVRLSTNDCEARSEYTNTRRYVRKPKNKMGKGPIVSQKTIQLLPQRSQNSSITELATSSAEVSSFCQAVFKKVIPREFWGQDSVAEHNELQFMKKIDLFISLRRFESMSLHEVAQGMKITDMKWLTSPLLITNKTSLTDVQKRSELFSEFLYFLFDSILIPLIRSNFYVTESNTDKFRVFFFRHDIWRSLVEPTMVNLKGRMLEEISLAEAKKILDSRRLGFSHIRLLPKGTQMRPITNLRKRVPIYGCPKRLGLGINKILAPAHTVLQLEKIANPDKMGSTMFSIGDIYKRMKVFKSGMPILPAPLYFAKMDVQSAFDTIPQAAIVRLLDSIPQQRQYQIFKYLEVSPGTATLGNSHGPQAKPMKKWPSVAVRNNASANFIQRLENGQNTTKRNTIFIDLYQKQYETRDLLQLIASHIQKNLIKVGKRYYRQKQGIPQGSILSSTLCNYFYADLETQVLSFLNSDDCLLLRLIDDFLLITTDKRKAIRFVEVLHQGVPEYGVTVNPKKSLVNFSLVISDQQVPQISDCQYFPYCGTLIDTSTLNITRASNLGQNKTIYNSLTVEFSRVPGQTFQRKVLNAFKIQSHLIFFDRGLNSALTVLKNIHKAFIETATKMWAYTRCLPVPKQPSSKLVNETIRRLVDTAYVLLVGKTRRLRYPDYVCDVKKCEVSWLAYSAFRQTLGRKQSKYGETLAWLKEESSRLSMLKDIQHARVQAAV</sequence>
<accession>A0A1W2TDT8</accession>
<dbReference type="Pfam" id="PF21399">
    <property type="entry name" value="TERT_C"/>
    <property type="match status" value="1"/>
</dbReference>
<comment type="function">
    <text evidence="15">Telomerase is a ribonucleoprotein enzyme essential for the replication of chromosome termini in most eukaryotes. It elongates telomeres. It is a reverse transcriptase that adds simple sequence repeats to chromosome ends by copying a template sequence within the RNA component of the enzyme.</text>
</comment>
<dbReference type="Pfam" id="PF12009">
    <property type="entry name" value="Telomerase_RBD"/>
    <property type="match status" value="1"/>
</dbReference>
<keyword evidence="12" id="KW-0496">Mitochondrion</keyword>
<keyword evidence="7 15" id="KW-0548">Nucleotidyltransferase</keyword>
<dbReference type="OrthoDB" id="289721at2759"/>
<evidence type="ECO:0000256" key="10">
    <source>
        <dbReference type="ARBA" id="ARBA00022895"/>
    </source>
</evidence>
<evidence type="ECO:0000256" key="2">
    <source>
        <dbReference type="ARBA" id="ARBA00008001"/>
    </source>
</evidence>
<dbReference type="GO" id="GO:0070034">
    <property type="term" value="F:telomerase RNA binding"/>
    <property type="evidence" value="ECO:0007669"/>
    <property type="project" value="TreeGrafter"/>
</dbReference>
<dbReference type="SMART" id="SM00975">
    <property type="entry name" value="Telomerase_RBD"/>
    <property type="match status" value="1"/>
</dbReference>
<dbReference type="GO" id="GO:0007004">
    <property type="term" value="P:telomere maintenance via telomerase"/>
    <property type="evidence" value="ECO:0007669"/>
    <property type="project" value="TreeGrafter"/>
</dbReference>
<proteinExistence type="inferred from homology"/>
<evidence type="ECO:0000256" key="4">
    <source>
        <dbReference type="ARBA" id="ARBA00016182"/>
    </source>
</evidence>
<keyword evidence="11 15" id="KW-0695">RNA-directed DNA polymerase</keyword>
<gene>
    <name evidence="18" type="ORF">SAMD00023353_0303020</name>
</gene>
<dbReference type="GO" id="GO:0005739">
    <property type="term" value="C:mitochondrion"/>
    <property type="evidence" value="ECO:0007669"/>
    <property type="project" value="UniProtKB-SubCell"/>
</dbReference>
<evidence type="ECO:0000256" key="11">
    <source>
        <dbReference type="ARBA" id="ARBA00022918"/>
    </source>
</evidence>
<dbReference type="InterPro" id="IPR049139">
    <property type="entry name" value="TERT_C"/>
</dbReference>
<dbReference type="OMA" id="FDTIPQE"/>
<evidence type="ECO:0000256" key="13">
    <source>
        <dbReference type="ARBA" id="ARBA00023242"/>
    </source>
</evidence>
<comment type="catalytic activity">
    <reaction evidence="14 15">
        <text>DNA(n) + a 2'-deoxyribonucleoside 5'-triphosphate = DNA(n+1) + diphosphate</text>
        <dbReference type="Rhea" id="RHEA:22508"/>
        <dbReference type="Rhea" id="RHEA-COMP:17339"/>
        <dbReference type="Rhea" id="RHEA-COMP:17340"/>
        <dbReference type="ChEBI" id="CHEBI:33019"/>
        <dbReference type="ChEBI" id="CHEBI:61560"/>
        <dbReference type="ChEBI" id="CHEBI:173112"/>
        <dbReference type="EC" id="2.7.7.49"/>
    </reaction>
</comment>
<dbReference type="InterPro" id="IPR021891">
    <property type="entry name" value="Telomerase_RBD"/>
</dbReference>
<dbReference type="EMBL" id="DF977448">
    <property type="protein sequence ID" value="GAP86169.2"/>
    <property type="molecule type" value="Genomic_DNA"/>
</dbReference>
<evidence type="ECO:0000313" key="18">
    <source>
        <dbReference type="EMBL" id="GAP86169.2"/>
    </source>
</evidence>
<dbReference type="EC" id="2.7.7.49" evidence="3 15"/>
<evidence type="ECO:0000256" key="1">
    <source>
        <dbReference type="ARBA" id="ARBA00004173"/>
    </source>
</evidence>
<dbReference type="PANTHER" id="PTHR12066">
    <property type="entry name" value="TELOMERASE REVERSE TRANSCRIPTASE"/>
    <property type="match status" value="1"/>
</dbReference>
<keyword evidence="6 15" id="KW-0808">Transferase</keyword>
<evidence type="ECO:0000256" key="7">
    <source>
        <dbReference type="ARBA" id="ARBA00022695"/>
    </source>
</evidence>
<dbReference type="Gene3D" id="3.30.70.2630">
    <property type="match status" value="1"/>
</dbReference>
<evidence type="ECO:0000256" key="3">
    <source>
        <dbReference type="ARBA" id="ARBA00012493"/>
    </source>
</evidence>
<comment type="similarity">
    <text evidence="2 15">Belongs to the reverse transcriptase family. Telomerase subfamily.</text>
</comment>
<protein>
    <recommendedName>
        <fullName evidence="4 15">Telomerase reverse transcriptase</fullName>
        <ecNumber evidence="3 15">2.7.7.49</ecNumber>
    </recommendedName>
    <alternativeName>
        <fullName evidence="15">Telomerase catalytic subunit</fullName>
    </alternativeName>
</protein>
<keyword evidence="9 15" id="KW-0460">Magnesium</keyword>
<keyword evidence="10 15" id="KW-0779">Telomere</keyword>